<dbReference type="GO" id="GO:0005516">
    <property type="term" value="F:calmodulin binding"/>
    <property type="evidence" value="ECO:0007669"/>
    <property type="project" value="UniProtKB-KW"/>
</dbReference>
<evidence type="ECO:0000313" key="3">
    <source>
        <dbReference type="EMBL" id="KAK9103876.1"/>
    </source>
</evidence>
<proteinExistence type="inferred from homology"/>
<evidence type="ECO:0008006" key="5">
    <source>
        <dbReference type="Google" id="ProtNLM"/>
    </source>
</evidence>
<dbReference type="PROSITE" id="PS50096">
    <property type="entry name" value="IQ"/>
    <property type="match status" value="2"/>
</dbReference>
<evidence type="ECO:0000313" key="4">
    <source>
        <dbReference type="Proteomes" id="UP001417504"/>
    </source>
</evidence>
<comment type="caution">
    <text evidence="3">The sequence shown here is derived from an EMBL/GenBank/DDBJ whole genome shotgun (WGS) entry which is preliminary data.</text>
</comment>
<keyword evidence="4" id="KW-1185">Reference proteome</keyword>
<name>A0AAP0I0U7_9MAGN</name>
<dbReference type="Gene3D" id="1.20.5.190">
    <property type="match status" value="1"/>
</dbReference>
<dbReference type="InterPro" id="IPR000048">
    <property type="entry name" value="IQ_motif_EF-hand-BS"/>
</dbReference>
<dbReference type="PANTHER" id="PTHR32295">
    <property type="entry name" value="IQ-DOMAIN 5-RELATED"/>
    <property type="match status" value="1"/>
</dbReference>
<protein>
    <recommendedName>
        <fullName evidence="5">DUF4005 domain-containing protein</fullName>
    </recommendedName>
</protein>
<comment type="similarity">
    <text evidence="2">Belongs to the IQD family.</text>
</comment>
<dbReference type="Pfam" id="PF00612">
    <property type="entry name" value="IQ"/>
    <property type="match status" value="2"/>
</dbReference>
<gene>
    <name evidence="3" type="ORF">Sjap_021130</name>
</gene>
<dbReference type="SMART" id="SM00015">
    <property type="entry name" value="IQ"/>
    <property type="match status" value="2"/>
</dbReference>
<sequence length="194" mass="21570">MGRVIRWFKNILGLKKKDKGERTNSSFGKPKEQSKHAAANAAVTATEAAVSVVRLTSHGRKTMLGGGRETWGALKIQSSFRGHLARKALRALKGLVKFQALVRGYLVRKQATATLHSLQTLIRAQQTVRVQKANGPVVPAKRPNYMSTTQSFRAKMRPQQGRKKSLSEVSMQWSSCSQVQQVIFKNAVMRGLDR</sequence>
<dbReference type="AlphaFoldDB" id="A0AAP0I0U7"/>
<evidence type="ECO:0000256" key="2">
    <source>
        <dbReference type="ARBA" id="ARBA00024341"/>
    </source>
</evidence>
<organism evidence="3 4">
    <name type="scientific">Stephania japonica</name>
    <dbReference type="NCBI Taxonomy" id="461633"/>
    <lineage>
        <taxon>Eukaryota</taxon>
        <taxon>Viridiplantae</taxon>
        <taxon>Streptophyta</taxon>
        <taxon>Embryophyta</taxon>
        <taxon>Tracheophyta</taxon>
        <taxon>Spermatophyta</taxon>
        <taxon>Magnoliopsida</taxon>
        <taxon>Ranunculales</taxon>
        <taxon>Menispermaceae</taxon>
        <taxon>Menispermoideae</taxon>
        <taxon>Cissampelideae</taxon>
        <taxon>Stephania</taxon>
    </lineage>
</organism>
<dbReference type="PANTHER" id="PTHR32295:SF10">
    <property type="entry name" value="PROTEIN IQ-DOMAIN 25"/>
    <property type="match status" value="1"/>
</dbReference>
<evidence type="ECO:0000256" key="1">
    <source>
        <dbReference type="ARBA" id="ARBA00022860"/>
    </source>
</evidence>
<dbReference type="EMBL" id="JBBNAE010000008">
    <property type="protein sequence ID" value="KAK9103876.1"/>
    <property type="molecule type" value="Genomic_DNA"/>
</dbReference>
<accession>A0AAP0I0U7</accession>
<keyword evidence="1" id="KW-0112">Calmodulin-binding</keyword>
<dbReference type="Proteomes" id="UP001417504">
    <property type="component" value="Unassembled WGS sequence"/>
</dbReference>
<reference evidence="3 4" key="1">
    <citation type="submission" date="2024-01" db="EMBL/GenBank/DDBJ databases">
        <title>Genome assemblies of Stephania.</title>
        <authorList>
            <person name="Yang L."/>
        </authorList>
    </citation>
    <scope>NUCLEOTIDE SEQUENCE [LARGE SCALE GENOMIC DNA]</scope>
    <source>
        <strain evidence="3">QJT</strain>
        <tissue evidence="3">Leaf</tissue>
    </source>
</reference>